<dbReference type="Proteomes" id="UP000017133">
    <property type="component" value="Unassembled WGS sequence"/>
</dbReference>
<accession>U7R5C0</accession>
<name>U7R5C0_PHOTE</name>
<dbReference type="RefSeq" id="WP_021325352.1">
    <property type="nucleotide sequence ID" value="NZ_AXDT01000025.1"/>
</dbReference>
<dbReference type="EMBL" id="AXDT01000025">
    <property type="protein sequence ID" value="ERT14552.1"/>
    <property type="molecule type" value="Genomic_DNA"/>
</dbReference>
<dbReference type="PATRIC" id="fig|1389415.4.peg.595"/>
<evidence type="ECO:0000313" key="1">
    <source>
        <dbReference type="EMBL" id="ERT14552.1"/>
    </source>
</evidence>
<sequence>MWIQKNGKKLNFKDSTVVELAGRAEKLVRLSHLTKLSFENLDWLIANASHSVPAHHDKIVLDKPVLEALAEYVSLKQRYGLDVNTFVAFISAINPYTPDQTPSFYETAFRSTDGNQVIKLGTKVDYSLNKQNELSTICCKALGVTNDEFFRIGGYCFGDAGSFTLDEYTASQLYRFGAKYDPNKLKKSKH</sequence>
<reference evidence="1 2" key="1">
    <citation type="submission" date="2013-10" db="EMBL/GenBank/DDBJ databases">
        <title>Whole Genome Shotgun Sequence of Photorhabdus temperata J3.</title>
        <authorList>
            <person name="Park G.-S."/>
            <person name="Hong S.-J."/>
            <person name="Shin J.-H."/>
        </authorList>
    </citation>
    <scope>NUCLEOTIDE SEQUENCE [LARGE SCALE GENOMIC DNA]</scope>
    <source>
        <strain evidence="1 2">J3</strain>
    </source>
</reference>
<organism evidence="1 2">
    <name type="scientific">Photorhabdus temperata J3</name>
    <dbReference type="NCBI Taxonomy" id="1389415"/>
    <lineage>
        <taxon>Bacteria</taxon>
        <taxon>Pseudomonadati</taxon>
        <taxon>Pseudomonadota</taxon>
        <taxon>Gammaproteobacteria</taxon>
        <taxon>Enterobacterales</taxon>
        <taxon>Morganellaceae</taxon>
        <taxon>Photorhabdus</taxon>
    </lineage>
</organism>
<proteinExistence type="predicted"/>
<evidence type="ECO:0000313" key="2">
    <source>
        <dbReference type="Proteomes" id="UP000017133"/>
    </source>
</evidence>
<dbReference type="AlphaFoldDB" id="U7R5C0"/>
<gene>
    <name evidence="1" type="ORF">O185_03025</name>
</gene>
<comment type="caution">
    <text evidence="1">The sequence shown here is derived from an EMBL/GenBank/DDBJ whole genome shotgun (WGS) entry which is preliminary data.</text>
</comment>
<protein>
    <submittedName>
        <fullName evidence="1">Uncharacterized protein</fullName>
    </submittedName>
</protein>
<keyword evidence="2" id="KW-1185">Reference proteome</keyword>